<gene>
    <name evidence="2" type="ORF">Ciccas_008183</name>
</gene>
<dbReference type="EMBL" id="JBJKFK010001392">
    <property type="protein sequence ID" value="KAL3313218.1"/>
    <property type="molecule type" value="Genomic_DNA"/>
</dbReference>
<evidence type="ECO:0000313" key="2">
    <source>
        <dbReference type="EMBL" id="KAL3313218.1"/>
    </source>
</evidence>
<proteinExistence type="predicted"/>
<dbReference type="Proteomes" id="UP001626550">
    <property type="component" value="Unassembled WGS sequence"/>
</dbReference>
<reference evidence="2 3" key="1">
    <citation type="submission" date="2024-11" db="EMBL/GenBank/DDBJ databases">
        <title>Adaptive evolution of stress response genes in parasites aligns with host niche diversity.</title>
        <authorList>
            <person name="Hahn C."/>
            <person name="Resl P."/>
        </authorList>
    </citation>
    <scope>NUCLEOTIDE SEQUENCE [LARGE SCALE GENOMIC DNA]</scope>
    <source>
        <strain evidence="2">EGGRZ-B1_66</strain>
        <tissue evidence="2">Body</tissue>
    </source>
</reference>
<evidence type="ECO:0000259" key="1">
    <source>
        <dbReference type="Pfam" id="PF17959"/>
    </source>
</evidence>
<dbReference type="Pfam" id="PF17959">
    <property type="entry name" value="EF-hand_14"/>
    <property type="match status" value="1"/>
</dbReference>
<accession>A0ABD2Q1H7</accession>
<dbReference type="Gene3D" id="1.10.238.210">
    <property type="match status" value="1"/>
</dbReference>
<dbReference type="InterPro" id="IPR041541">
    <property type="entry name" value="Glutaminase_EF-hand"/>
</dbReference>
<evidence type="ECO:0000313" key="3">
    <source>
        <dbReference type="Proteomes" id="UP001626550"/>
    </source>
</evidence>
<organism evidence="2 3">
    <name type="scientific">Cichlidogyrus casuarinus</name>
    <dbReference type="NCBI Taxonomy" id="1844966"/>
    <lineage>
        <taxon>Eukaryota</taxon>
        <taxon>Metazoa</taxon>
        <taxon>Spiralia</taxon>
        <taxon>Lophotrochozoa</taxon>
        <taxon>Platyhelminthes</taxon>
        <taxon>Monogenea</taxon>
        <taxon>Monopisthocotylea</taxon>
        <taxon>Dactylogyridea</taxon>
        <taxon>Ancyrocephalidae</taxon>
        <taxon>Cichlidogyrus</taxon>
    </lineage>
</organism>
<protein>
    <recommendedName>
        <fullName evidence="1">Glutaminase EF-hand domain-containing protein</fullName>
    </recommendedName>
</protein>
<feature type="domain" description="Glutaminase EF-hand" evidence="1">
    <location>
        <begin position="70"/>
        <end position="143"/>
    </location>
</feature>
<sequence length="144" mass="16219">MFHSLVDNVDFEHRTGSYPQLNRMRFLAPNHTGLGNGNCSNFRKLSNYDVRRSDDCNQTNFNADQLIFTLFDALKNPDTDKVDPAEVIDMIVRAGIEVTDPRITQFVSNVSVSAGVLRDASGSWSPKTKKKTSAIFLDREMFAQ</sequence>
<comment type="caution">
    <text evidence="2">The sequence shown here is derived from an EMBL/GenBank/DDBJ whole genome shotgun (WGS) entry which is preliminary data.</text>
</comment>
<keyword evidence="3" id="KW-1185">Reference proteome</keyword>
<name>A0ABD2Q1H7_9PLAT</name>
<dbReference type="AlphaFoldDB" id="A0ABD2Q1H7"/>